<evidence type="ECO:0000256" key="5">
    <source>
        <dbReference type="ARBA" id="ARBA00022989"/>
    </source>
</evidence>
<evidence type="ECO:0008006" key="11">
    <source>
        <dbReference type="Google" id="ProtNLM"/>
    </source>
</evidence>
<evidence type="ECO:0000256" key="8">
    <source>
        <dbReference type="SAM" id="Phobius"/>
    </source>
</evidence>
<evidence type="ECO:0000256" key="6">
    <source>
        <dbReference type="ARBA" id="ARBA00023136"/>
    </source>
</evidence>
<dbReference type="PANTHER" id="PTHR42810">
    <property type="entry name" value="PURINE PERMEASE C1399.01C-RELATED"/>
    <property type="match status" value="1"/>
</dbReference>
<feature type="region of interest" description="Disordered" evidence="7">
    <location>
        <begin position="456"/>
        <end position="500"/>
    </location>
</feature>
<dbReference type="RefSeq" id="WP_081001810.1">
    <property type="nucleotide sequence ID" value="NZ_CP048049.1"/>
</dbReference>
<feature type="transmembrane region" description="Helical" evidence="8">
    <location>
        <begin position="419"/>
        <end position="441"/>
    </location>
</feature>
<evidence type="ECO:0000256" key="7">
    <source>
        <dbReference type="SAM" id="MobiDB-lite"/>
    </source>
</evidence>
<evidence type="ECO:0000256" key="3">
    <source>
        <dbReference type="ARBA" id="ARBA00022448"/>
    </source>
</evidence>
<keyword evidence="4 8" id="KW-0812">Transmembrane</keyword>
<feature type="transmembrane region" description="Helical" evidence="8">
    <location>
        <begin position="210"/>
        <end position="230"/>
    </location>
</feature>
<feature type="compositionally biased region" description="Basic and acidic residues" evidence="7">
    <location>
        <begin position="456"/>
        <end position="469"/>
    </location>
</feature>
<keyword evidence="10" id="KW-1185">Reference proteome</keyword>
<sequence>MNASPPSPTDAPASVPPPVLSVGFDERLPPARTALFGVQHLLALTGIWVFPSIIGSSLELSSQEVAWMIQACFLLTGVVTILQSSRVLRLPIVQGPTAAFMVAIISSGAAFGLGTAFGSMAVAGLIFMALTIPLKRFGLFGHVSAFVSSPIVLGTLFVIIGAQLASIGAGGWFGTAGTPAYGSLALVVTVATAVIVLACLLVGRGIVKRGAIFWGIVAGSVVALAVGAWTPPDVTSAPLVGAPHLLPWGFGVEGSVVVLMLVAFLQAGTESMGMYTMVASWGGERIDTQRVNRGLFSEFGGTVVGALFGGIGTTSYPENAGIVRVSGIGSRFVTLTAGGIAVALAFLPPVSLFLAGISGPVLSAASTILFGIIAISGIQMLARVTWDDLNLAIGATAFIVALGTQFVPADVAATLPPSIASIVTSPMMTGMFLLLGLHGLVNHGLRPALARREARREDAASAARSDVRPADAQAIRHGHVGTDAPDPAPTPSTTTDRSAA</sequence>
<keyword evidence="6 8" id="KW-0472">Membrane</keyword>
<keyword evidence="5 8" id="KW-1133">Transmembrane helix</keyword>
<feature type="compositionally biased region" description="Low complexity" evidence="7">
    <location>
        <begin position="491"/>
        <end position="500"/>
    </location>
</feature>
<evidence type="ECO:0000256" key="1">
    <source>
        <dbReference type="ARBA" id="ARBA00004141"/>
    </source>
</evidence>
<comment type="similarity">
    <text evidence="2">Belongs to the nucleobase:cation symporter-2 (NCS2) (TC 2.A.40) family.</text>
</comment>
<evidence type="ECO:0000256" key="2">
    <source>
        <dbReference type="ARBA" id="ARBA00008821"/>
    </source>
</evidence>
<feature type="transmembrane region" description="Helical" evidence="8">
    <location>
        <begin position="97"/>
        <end position="130"/>
    </location>
</feature>
<proteinExistence type="inferred from homology"/>
<accession>A0AAE7CAV7</accession>
<gene>
    <name evidence="9" type="ORF">GW570_00690</name>
</gene>
<dbReference type="Proteomes" id="UP000503164">
    <property type="component" value="Chromosome"/>
</dbReference>
<dbReference type="Pfam" id="PF00860">
    <property type="entry name" value="Xan_ur_permease"/>
    <property type="match status" value="1"/>
</dbReference>
<evidence type="ECO:0000313" key="10">
    <source>
        <dbReference type="Proteomes" id="UP000503164"/>
    </source>
</evidence>
<reference evidence="9 10" key="1">
    <citation type="journal article" date="2020" name="Mol. Plant Pathol.">
        <title>Plasmid composition and the chpG gene determine the virulence level of Clavibacter capsici natural isolates in pepper.</title>
        <authorList>
            <person name="Hwang I.S."/>
            <person name="Lee H.M."/>
            <person name="Oh E.J."/>
            <person name="Lee S."/>
            <person name="Heu S."/>
            <person name="Oh C.S."/>
        </authorList>
    </citation>
    <scope>NUCLEOTIDE SEQUENCE [LARGE SCALE GENOMIC DNA]</scope>
    <source>
        <strain evidence="9 10">1101</strain>
    </source>
</reference>
<dbReference type="EMBL" id="CP048049">
    <property type="protein sequence ID" value="QIS43721.1"/>
    <property type="molecule type" value="Genomic_DNA"/>
</dbReference>
<comment type="subcellular location">
    <subcellularLocation>
        <location evidence="1">Membrane</location>
        <topology evidence="1">Multi-pass membrane protein</topology>
    </subcellularLocation>
</comment>
<dbReference type="InterPro" id="IPR006043">
    <property type="entry name" value="NCS2"/>
</dbReference>
<dbReference type="GO" id="GO:0005886">
    <property type="term" value="C:plasma membrane"/>
    <property type="evidence" value="ECO:0007669"/>
    <property type="project" value="TreeGrafter"/>
</dbReference>
<feature type="transmembrane region" description="Helical" evidence="8">
    <location>
        <begin position="65"/>
        <end position="85"/>
    </location>
</feature>
<feature type="transmembrane region" description="Helical" evidence="8">
    <location>
        <begin position="332"/>
        <end position="355"/>
    </location>
</feature>
<keyword evidence="3" id="KW-0813">Transport</keyword>
<feature type="transmembrane region" description="Helical" evidence="8">
    <location>
        <begin position="361"/>
        <end position="382"/>
    </location>
</feature>
<feature type="transmembrane region" description="Helical" evidence="8">
    <location>
        <begin position="245"/>
        <end position="265"/>
    </location>
</feature>
<dbReference type="PANTHER" id="PTHR42810:SF2">
    <property type="entry name" value="PURINE PERMEASE C1399.01C-RELATED"/>
    <property type="match status" value="1"/>
</dbReference>
<dbReference type="NCBIfam" id="NF037981">
    <property type="entry name" value="NCS2_1"/>
    <property type="match status" value="1"/>
</dbReference>
<dbReference type="GO" id="GO:0042907">
    <property type="term" value="F:xanthine transmembrane transporter activity"/>
    <property type="evidence" value="ECO:0007669"/>
    <property type="project" value="TreeGrafter"/>
</dbReference>
<organism evidence="9 10">
    <name type="scientific">Clavibacter capsici</name>
    <dbReference type="NCBI Taxonomy" id="1874630"/>
    <lineage>
        <taxon>Bacteria</taxon>
        <taxon>Bacillati</taxon>
        <taxon>Actinomycetota</taxon>
        <taxon>Actinomycetes</taxon>
        <taxon>Micrococcales</taxon>
        <taxon>Microbacteriaceae</taxon>
        <taxon>Clavibacter</taxon>
    </lineage>
</organism>
<dbReference type="AlphaFoldDB" id="A0AAE7CAV7"/>
<evidence type="ECO:0000256" key="4">
    <source>
        <dbReference type="ARBA" id="ARBA00022692"/>
    </source>
</evidence>
<feature type="transmembrane region" description="Helical" evidence="8">
    <location>
        <begin position="34"/>
        <end position="53"/>
    </location>
</feature>
<evidence type="ECO:0000313" key="9">
    <source>
        <dbReference type="EMBL" id="QIS43721.1"/>
    </source>
</evidence>
<feature type="transmembrane region" description="Helical" evidence="8">
    <location>
        <begin position="180"/>
        <end position="203"/>
    </location>
</feature>
<protein>
    <recommendedName>
        <fullName evidence="11">Permease family protein</fullName>
    </recommendedName>
</protein>
<name>A0AAE7CAV7_9MICO</name>